<reference evidence="2 3" key="1">
    <citation type="submission" date="2019-02" db="EMBL/GenBank/DDBJ databases">
        <title>Deep-cultivation of Planctomycetes and their phenomic and genomic characterization uncovers novel biology.</title>
        <authorList>
            <person name="Wiegand S."/>
            <person name="Jogler M."/>
            <person name="Boedeker C."/>
            <person name="Pinto D."/>
            <person name="Vollmers J."/>
            <person name="Rivas-Marin E."/>
            <person name="Kohn T."/>
            <person name="Peeters S.H."/>
            <person name="Heuer A."/>
            <person name="Rast P."/>
            <person name="Oberbeckmann S."/>
            <person name="Bunk B."/>
            <person name="Jeske O."/>
            <person name="Meyerdierks A."/>
            <person name="Storesund J.E."/>
            <person name="Kallscheuer N."/>
            <person name="Luecker S."/>
            <person name="Lage O.M."/>
            <person name="Pohl T."/>
            <person name="Merkel B.J."/>
            <person name="Hornburger P."/>
            <person name="Mueller R.-W."/>
            <person name="Bruemmer F."/>
            <person name="Labrenz M."/>
            <person name="Spormann A.M."/>
            <person name="Op den Camp H."/>
            <person name="Overmann J."/>
            <person name="Amann R."/>
            <person name="Jetten M.S.M."/>
            <person name="Mascher T."/>
            <person name="Medema M.H."/>
            <person name="Devos D.P."/>
            <person name="Kaster A.-K."/>
            <person name="Ovreas L."/>
            <person name="Rohde M."/>
            <person name="Galperin M.Y."/>
            <person name="Jogler C."/>
        </authorList>
    </citation>
    <scope>NUCLEOTIDE SEQUENCE [LARGE SCALE GENOMIC DNA]</scope>
    <source>
        <strain evidence="2 3">Q31a</strain>
    </source>
</reference>
<evidence type="ECO:0000313" key="2">
    <source>
        <dbReference type="EMBL" id="QDV24869.1"/>
    </source>
</evidence>
<dbReference type="Gene3D" id="3.30.1390.10">
    <property type="match status" value="1"/>
</dbReference>
<keyword evidence="1" id="KW-0472">Membrane</keyword>
<gene>
    <name evidence="2" type="ORF">Q31a_31910</name>
</gene>
<proteinExistence type="predicted"/>
<sequence>MAMEESTTETENVPPELMDQILESIYAGRKLRAIKLYQSARGVSLLEAKNFIEALLQELEEKQPDALGKSRGNSGCVRTSACFVCLVGLAGYWVLASS</sequence>
<dbReference type="InterPro" id="IPR014719">
    <property type="entry name" value="Ribosomal_bL12_C/ClpS-like"/>
</dbReference>
<keyword evidence="1" id="KW-0812">Transmembrane</keyword>
<evidence type="ECO:0008006" key="4">
    <source>
        <dbReference type="Google" id="ProtNLM"/>
    </source>
</evidence>
<feature type="transmembrane region" description="Helical" evidence="1">
    <location>
        <begin position="76"/>
        <end position="95"/>
    </location>
</feature>
<keyword evidence="3" id="KW-1185">Reference proteome</keyword>
<dbReference type="Proteomes" id="UP000318017">
    <property type="component" value="Chromosome"/>
</dbReference>
<evidence type="ECO:0000313" key="3">
    <source>
        <dbReference type="Proteomes" id="UP000318017"/>
    </source>
</evidence>
<keyword evidence="1" id="KW-1133">Transmembrane helix</keyword>
<organism evidence="2 3">
    <name type="scientific">Aureliella helgolandensis</name>
    <dbReference type="NCBI Taxonomy" id="2527968"/>
    <lineage>
        <taxon>Bacteria</taxon>
        <taxon>Pseudomonadati</taxon>
        <taxon>Planctomycetota</taxon>
        <taxon>Planctomycetia</taxon>
        <taxon>Pirellulales</taxon>
        <taxon>Pirellulaceae</taxon>
        <taxon>Aureliella</taxon>
    </lineage>
</organism>
<dbReference type="EMBL" id="CP036298">
    <property type="protein sequence ID" value="QDV24869.1"/>
    <property type="molecule type" value="Genomic_DNA"/>
</dbReference>
<dbReference type="AlphaFoldDB" id="A0A518G8G0"/>
<dbReference type="KEGG" id="ahel:Q31a_31910"/>
<accession>A0A518G8G0</accession>
<name>A0A518G8G0_9BACT</name>
<protein>
    <recommendedName>
        <fullName evidence="4">Ribosomal protein L7/L12 C-terminal domain-containing protein</fullName>
    </recommendedName>
</protein>
<evidence type="ECO:0000256" key="1">
    <source>
        <dbReference type="SAM" id="Phobius"/>
    </source>
</evidence>